<name>A0A9P4XKF5_9HYPO</name>
<proteinExistence type="predicted"/>
<dbReference type="AlphaFoldDB" id="A0A9P4XKF5"/>
<protein>
    <submittedName>
        <fullName evidence="2">Uncharacterized protein</fullName>
    </submittedName>
</protein>
<gene>
    <name evidence="2" type="ORF">CFAM422_003313</name>
</gene>
<evidence type="ECO:0000313" key="3">
    <source>
        <dbReference type="Proteomes" id="UP000801864"/>
    </source>
</evidence>
<organism evidence="2 3">
    <name type="scientific">Trichoderma lentiforme</name>
    <dbReference type="NCBI Taxonomy" id="1567552"/>
    <lineage>
        <taxon>Eukaryota</taxon>
        <taxon>Fungi</taxon>
        <taxon>Dikarya</taxon>
        <taxon>Ascomycota</taxon>
        <taxon>Pezizomycotina</taxon>
        <taxon>Sordariomycetes</taxon>
        <taxon>Hypocreomycetidae</taxon>
        <taxon>Hypocreales</taxon>
        <taxon>Hypocreaceae</taxon>
        <taxon>Trichoderma</taxon>
    </lineage>
</organism>
<accession>A0A9P4XKF5</accession>
<comment type="caution">
    <text evidence="2">The sequence shown here is derived from an EMBL/GenBank/DDBJ whole genome shotgun (WGS) entry which is preliminary data.</text>
</comment>
<sequence length="165" mass="18117">MAGPQVRNMRDGVSGTAPPRLRWQCFRVRGTLCRPPVAAPRDVRRQREDALTACLEGLCLRPSTRLASPAQIKDNSRAQSIPTQPSHCLPVQLRPFTLASAAGKSADTPLLLAPEQPSKPSQGPLPEKLGDESERLDAGSQKNQSKPKPLDWNWRYRCSAGQKTD</sequence>
<feature type="region of interest" description="Disordered" evidence="1">
    <location>
        <begin position="107"/>
        <end position="165"/>
    </location>
</feature>
<feature type="region of interest" description="Disordered" evidence="1">
    <location>
        <begin position="65"/>
        <end position="87"/>
    </location>
</feature>
<evidence type="ECO:0000313" key="2">
    <source>
        <dbReference type="EMBL" id="KAF3074105.1"/>
    </source>
</evidence>
<keyword evidence="3" id="KW-1185">Reference proteome</keyword>
<dbReference type="Proteomes" id="UP000801864">
    <property type="component" value="Unassembled WGS sequence"/>
</dbReference>
<dbReference type="EMBL" id="QLNT01000005">
    <property type="protein sequence ID" value="KAF3074105.1"/>
    <property type="molecule type" value="Genomic_DNA"/>
</dbReference>
<feature type="compositionally biased region" description="Basic and acidic residues" evidence="1">
    <location>
        <begin position="128"/>
        <end position="137"/>
    </location>
</feature>
<evidence type="ECO:0000256" key="1">
    <source>
        <dbReference type="SAM" id="MobiDB-lite"/>
    </source>
</evidence>
<reference evidence="2 3" key="1">
    <citation type="submission" date="2018-06" db="EMBL/GenBank/DDBJ databases">
        <title>Genome analysis of cellulolytic fungus Trichoderma lentiforme CFAM-422.</title>
        <authorList>
            <person name="Steindorff A.S."/>
            <person name="Formighieri E.F."/>
            <person name="Midorikawa G.E.O."/>
            <person name="Tamietti M.S."/>
            <person name="Ramos E.Z."/>
            <person name="Silva A.S."/>
            <person name="Bon E.P.S."/>
            <person name="Mendes T.D."/>
            <person name="Damaso M.C.T."/>
            <person name="Favaro L.C.L."/>
        </authorList>
    </citation>
    <scope>NUCLEOTIDE SEQUENCE [LARGE SCALE GENOMIC DNA]</scope>
    <source>
        <strain evidence="2 3">CFAM-422</strain>
    </source>
</reference>
<feature type="compositionally biased region" description="Polar residues" evidence="1">
    <location>
        <begin position="77"/>
        <end position="86"/>
    </location>
</feature>